<feature type="region of interest" description="Disordered" evidence="1">
    <location>
        <begin position="300"/>
        <end position="323"/>
    </location>
</feature>
<protein>
    <submittedName>
        <fullName evidence="2">Uncharacterized protein</fullName>
    </submittedName>
</protein>
<feature type="region of interest" description="Disordered" evidence="1">
    <location>
        <begin position="1"/>
        <end position="98"/>
    </location>
</feature>
<sequence length="422" mass="45081">MVLNLPAPAKKGLVSRFTKPKSTKRGDDSSETYSNIVPYEGGLPPIGKPKPVAPQPSMDAPLTSRTQGSKRKTSPPSSSATTKRRANPEPLSIYHPTSEEVFATIGTPMEGFFDGVDIMAEAMTSTPATAQGVPVAPRPSTDAPPSSKTRGSKRKTSLPPSSATTERRAMAFTPAVAQGVPAKVPIPSPKPGPVEESAQTERVGESTSILTEIPTPQKRVTSIGASQSSSASPATPLVISASDPFVALSQAVKNGSSMVVTPSSIPSFGTYGPDANLSSDEAFEEILEDFEDKPITKKKVFDSDEDDGGEHKTEVMGPTPVEVPPSSRFEVRNSFAIVPDPVSEATAFFIHFDQPETNNLDPTDFWGARPPYVDFHGFRVLGDCISHLEVVYNSRGDFIGVSFWPIHEGALPQVIGERDEQY</sequence>
<reference evidence="2 3" key="1">
    <citation type="submission" date="2024-01" db="EMBL/GenBank/DDBJ databases">
        <title>A telomere-to-telomere, gap-free genome of sweet tea (Lithocarpus litseifolius).</title>
        <authorList>
            <person name="Zhou J."/>
        </authorList>
    </citation>
    <scope>NUCLEOTIDE SEQUENCE [LARGE SCALE GENOMIC DNA]</scope>
    <source>
        <strain evidence="2">Zhou-2022a</strain>
        <tissue evidence="2">Leaf</tissue>
    </source>
</reference>
<dbReference type="AlphaFoldDB" id="A0AAW2CNN2"/>
<dbReference type="Proteomes" id="UP001459277">
    <property type="component" value="Unassembled WGS sequence"/>
</dbReference>
<organism evidence="2 3">
    <name type="scientific">Lithocarpus litseifolius</name>
    <dbReference type="NCBI Taxonomy" id="425828"/>
    <lineage>
        <taxon>Eukaryota</taxon>
        <taxon>Viridiplantae</taxon>
        <taxon>Streptophyta</taxon>
        <taxon>Embryophyta</taxon>
        <taxon>Tracheophyta</taxon>
        <taxon>Spermatophyta</taxon>
        <taxon>Magnoliopsida</taxon>
        <taxon>eudicotyledons</taxon>
        <taxon>Gunneridae</taxon>
        <taxon>Pentapetalae</taxon>
        <taxon>rosids</taxon>
        <taxon>fabids</taxon>
        <taxon>Fagales</taxon>
        <taxon>Fagaceae</taxon>
        <taxon>Lithocarpus</taxon>
    </lineage>
</organism>
<accession>A0AAW2CNN2</accession>
<evidence type="ECO:0000256" key="1">
    <source>
        <dbReference type="SAM" id="MobiDB-lite"/>
    </source>
</evidence>
<evidence type="ECO:0000313" key="3">
    <source>
        <dbReference type="Proteomes" id="UP001459277"/>
    </source>
</evidence>
<feature type="region of interest" description="Disordered" evidence="1">
    <location>
        <begin position="124"/>
        <end position="235"/>
    </location>
</feature>
<feature type="compositionally biased region" description="Low complexity" evidence="1">
    <location>
        <begin position="222"/>
        <end position="234"/>
    </location>
</feature>
<keyword evidence="3" id="KW-1185">Reference proteome</keyword>
<comment type="caution">
    <text evidence="2">The sequence shown here is derived from an EMBL/GenBank/DDBJ whole genome shotgun (WGS) entry which is preliminary data.</text>
</comment>
<dbReference type="EMBL" id="JAZDWU010000006">
    <property type="protein sequence ID" value="KAK9998115.1"/>
    <property type="molecule type" value="Genomic_DNA"/>
</dbReference>
<proteinExistence type="predicted"/>
<name>A0AAW2CNN2_9ROSI</name>
<gene>
    <name evidence="2" type="ORF">SO802_017718</name>
</gene>
<evidence type="ECO:0000313" key="2">
    <source>
        <dbReference type="EMBL" id="KAK9998115.1"/>
    </source>
</evidence>